<reference evidence="2 3" key="1">
    <citation type="submission" date="2016-11" db="EMBL/GenBank/DDBJ databases">
        <authorList>
            <person name="Jaros S."/>
            <person name="Januszkiewicz K."/>
            <person name="Wedrychowicz H."/>
        </authorList>
    </citation>
    <scope>NUCLEOTIDE SEQUENCE [LARGE SCALE GENOMIC DNA]</scope>
    <source>
        <strain evidence="2 3">CGMCC 1.10681</strain>
    </source>
</reference>
<dbReference type="Proteomes" id="UP000184184">
    <property type="component" value="Unassembled WGS sequence"/>
</dbReference>
<gene>
    <name evidence="2" type="ORF">SAMN05216179_1795</name>
</gene>
<feature type="domain" description="Sin" evidence="1">
    <location>
        <begin position="1"/>
        <end position="36"/>
    </location>
</feature>
<name>A0A1M7NVQ2_9BACI</name>
<proteinExistence type="predicted"/>
<keyword evidence="3" id="KW-1185">Reference proteome</keyword>
<evidence type="ECO:0000313" key="2">
    <source>
        <dbReference type="EMBL" id="SHN08197.1"/>
    </source>
</evidence>
<evidence type="ECO:0000313" key="3">
    <source>
        <dbReference type="Proteomes" id="UP000184184"/>
    </source>
</evidence>
<dbReference type="EMBL" id="FRCZ01000003">
    <property type="protein sequence ID" value="SHN08197.1"/>
    <property type="molecule type" value="Genomic_DNA"/>
</dbReference>
<dbReference type="InterPro" id="IPR010981">
    <property type="entry name" value="SinR/SinI_dimer_dom"/>
</dbReference>
<dbReference type="GO" id="GO:0006355">
    <property type="term" value="P:regulation of DNA-templated transcription"/>
    <property type="evidence" value="ECO:0007669"/>
    <property type="project" value="InterPro"/>
</dbReference>
<sequence length="42" mass="5200">MKEKLNVDYDWIYLMAKAKEEGFTIEEIRTFLDKNRLKEYVK</sequence>
<evidence type="ECO:0000259" key="1">
    <source>
        <dbReference type="PROSITE" id="PS51500"/>
    </source>
</evidence>
<protein>
    <submittedName>
        <fullName evidence="2">Anti-repressor SinI</fullName>
    </submittedName>
</protein>
<accession>A0A1M7NVQ2</accession>
<dbReference type="AlphaFoldDB" id="A0A1M7NVQ2"/>
<dbReference type="GO" id="GO:0046983">
    <property type="term" value="F:protein dimerization activity"/>
    <property type="evidence" value="ECO:0007669"/>
    <property type="project" value="InterPro"/>
</dbReference>
<dbReference type="SUPFAM" id="SSF47406">
    <property type="entry name" value="SinR repressor dimerisation domain-like"/>
    <property type="match status" value="1"/>
</dbReference>
<dbReference type="PROSITE" id="PS51500">
    <property type="entry name" value="SIN"/>
    <property type="match status" value="1"/>
</dbReference>
<dbReference type="InterPro" id="IPR036281">
    <property type="entry name" value="SinR/SinI_dimer_dom_sf"/>
</dbReference>
<organism evidence="2 3">
    <name type="scientific">Gracilibacillus kekensis</name>
    <dbReference type="NCBI Taxonomy" id="1027249"/>
    <lineage>
        <taxon>Bacteria</taxon>
        <taxon>Bacillati</taxon>
        <taxon>Bacillota</taxon>
        <taxon>Bacilli</taxon>
        <taxon>Bacillales</taxon>
        <taxon>Bacillaceae</taxon>
        <taxon>Gracilibacillus</taxon>
    </lineage>
</organism>
<dbReference type="Pfam" id="PF08671">
    <property type="entry name" value="SinI"/>
    <property type="match status" value="1"/>
</dbReference>
<dbReference type="RefSeq" id="WP_139251797.1">
    <property type="nucleotide sequence ID" value="NZ_FRCZ01000003.1"/>
</dbReference>
<dbReference type="OrthoDB" id="2973152at2"/>